<dbReference type="InterPro" id="IPR014016">
    <property type="entry name" value="UvrD-like_ATP-bd"/>
</dbReference>
<dbReference type="SUPFAM" id="SSF52540">
    <property type="entry name" value="P-loop containing nucleoside triphosphate hydrolases"/>
    <property type="match status" value="1"/>
</dbReference>
<dbReference type="InterPro" id="IPR014017">
    <property type="entry name" value="DNA_helicase_UvrD-like_C"/>
</dbReference>
<evidence type="ECO:0000256" key="6">
    <source>
        <dbReference type="ARBA" id="ARBA00022839"/>
    </source>
</evidence>
<keyword evidence="6 17" id="KW-0269">Exonuclease</keyword>
<dbReference type="PROSITE" id="PS51217">
    <property type="entry name" value="UVRD_HELICASE_CTER"/>
    <property type="match status" value="1"/>
</dbReference>
<keyword evidence="4 14" id="KW-0378">Hydrolase</keyword>
<evidence type="ECO:0000259" key="15">
    <source>
        <dbReference type="PROSITE" id="PS51198"/>
    </source>
</evidence>
<keyword evidence="1" id="KW-0540">Nuclease</keyword>
<gene>
    <name evidence="17" type="ORF">CLV48_101969</name>
</gene>
<keyword evidence="8" id="KW-0238">DNA-binding</keyword>
<dbReference type="PROSITE" id="PS51198">
    <property type="entry name" value="UVRD_HELICASE_ATP_BIND"/>
    <property type="match status" value="1"/>
</dbReference>
<evidence type="ECO:0000256" key="10">
    <source>
        <dbReference type="ARBA" id="ARBA00023235"/>
    </source>
</evidence>
<keyword evidence="5 14" id="KW-0347">Helicase</keyword>
<dbReference type="InterPro" id="IPR000212">
    <property type="entry name" value="DNA_helicase_UvrD/REP"/>
</dbReference>
<dbReference type="GO" id="GO:0005829">
    <property type="term" value="C:cytosol"/>
    <property type="evidence" value="ECO:0007669"/>
    <property type="project" value="TreeGrafter"/>
</dbReference>
<evidence type="ECO:0000313" key="17">
    <source>
        <dbReference type="EMBL" id="PSL08027.1"/>
    </source>
</evidence>
<dbReference type="PANTHER" id="PTHR11070:SF67">
    <property type="entry name" value="DNA 3'-5' HELICASE"/>
    <property type="match status" value="1"/>
</dbReference>
<dbReference type="InterPro" id="IPR027417">
    <property type="entry name" value="P-loop_NTPase"/>
</dbReference>
<evidence type="ECO:0000256" key="14">
    <source>
        <dbReference type="PROSITE-ProRule" id="PRU00560"/>
    </source>
</evidence>
<comment type="caution">
    <text evidence="17">The sequence shown here is derived from an EMBL/GenBank/DDBJ whole genome shotgun (WGS) entry which is preliminary data.</text>
</comment>
<evidence type="ECO:0000259" key="16">
    <source>
        <dbReference type="PROSITE" id="PS51217"/>
    </source>
</evidence>
<dbReference type="GO" id="GO:0043138">
    <property type="term" value="F:3'-5' DNA helicase activity"/>
    <property type="evidence" value="ECO:0007669"/>
    <property type="project" value="UniProtKB-EC"/>
</dbReference>
<evidence type="ECO:0000256" key="11">
    <source>
        <dbReference type="ARBA" id="ARBA00034617"/>
    </source>
</evidence>
<accession>A0A2P8EEZ4</accession>
<protein>
    <recommendedName>
        <fullName evidence="12">DNA 3'-5' helicase</fullName>
        <ecNumber evidence="12">5.6.2.4</ecNumber>
    </recommendedName>
</protein>
<dbReference type="RefSeq" id="WP_106566046.1">
    <property type="nucleotide sequence ID" value="NZ_PYGF01000001.1"/>
</dbReference>
<dbReference type="Pfam" id="PF00580">
    <property type="entry name" value="UvrD-helicase"/>
    <property type="match status" value="1"/>
</dbReference>
<dbReference type="Gene3D" id="1.10.3170.10">
    <property type="entry name" value="Recbcd, chain B, domain 2"/>
    <property type="match status" value="1"/>
</dbReference>
<dbReference type="EC" id="5.6.2.4" evidence="12"/>
<keyword evidence="18" id="KW-1185">Reference proteome</keyword>
<evidence type="ECO:0000256" key="7">
    <source>
        <dbReference type="ARBA" id="ARBA00022840"/>
    </source>
</evidence>
<dbReference type="GO" id="GO:0005524">
    <property type="term" value="F:ATP binding"/>
    <property type="evidence" value="ECO:0007669"/>
    <property type="project" value="UniProtKB-UniRule"/>
</dbReference>
<evidence type="ECO:0000256" key="12">
    <source>
        <dbReference type="ARBA" id="ARBA00034808"/>
    </source>
</evidence>
<feature type="domain" description="UvrD-like helicase ATP-binding" evidence="15">
    <location>
        <begin position="1"/>
        <end position="465"/>
    </location>
</feature>
<sequence>MKTAPAPFIIYKSSAGSGKTYTLTMEYLKLALKYPDAFRSILAVTFTNKATQEMKERILRELMRMRNGLLGEQTMDKVLMDSLGLDVQGLQNRATETLTVILHDYGRFAVSTIDSFFQKVVRAFAREMDLNAKFEVEMDQDSVLERVVDRVVEKVMEDTLLHEWLVDYAKEEIEKGNSWDIRKKIKDLGSELFQENFKKFSPEIRGFLKDRENISNLHKFVRERKAELIKITRSLKEEADRIRISNGLEWTDFSGSSRSFALKFAKLGDRFQPVPELTESQELLAYSEEGWYSKTSNKKEAIIAAFHQGLGHILLQIPALLVKWRTLEAIAKNIFVFGVFRNLLEELTNIKEEENMLLISDANEFLKEITSENDAPFIYEKVGNQFRNYLIDEFQDTSGFQWSSFKPLLENSLSQGNTNLLVGDVKQSIYRWRGGEMRLLLEEVENQIGNSQIENRNLDTNYRSLPNVIQFNNALFKKLPNSFEEVLDLSKLEGEGHILSRAYMDVIQKVSESKREADFKGKVRLEFLEEDKELESGKFKNLVLDKLPVMIMNLQDKGYSLKDIAFLVRTKDEGELIADHLMDFGAAHANLPYKFDVLSDESMFLYKSASVKALIAGLKYLQSPDDMVQFKTMWYYRSLLQNEEIDHDMFALDKLPVYLKDKVEEFRQNEQILLQLPLMETVEELIGLLGLQEDSLERAYISGFKEAVYDFSLKNRADLVGFLEWWEDHKDKRTVKIPENHNAMRILTIHKSKGLQFKVVLMPFLDWKIFDTSKRNVVWSPFADKEHNFSVIIPLTLNKDLGKSDFRSIYEEEKLLAYLDSLNLVYVALTRAEEVFWSLSPFTAKSTEGSINQLSYHLQIVLSSGIVEDSGFDFSSCFDQEKKVFDFGEWPERVVSNPDRNNIVPLRWAYQNWSSLLKVKKYAVDFSQEGLMQRRRLDFGLLIHELLEKSKSKEDAKSLLQEFYFEGRLVKVEFLEVEAQLERLFGHSLFASWFEGGNILLTEQGILLPGGKQKRPDRIILKDSEAVVVDFKTGEEHDRYRKQVLEYMELVNQLYKKPVKGYLCYLETSKIEKVHEGKN</sequence>
<organism evidence="17 18">
    <name type="scientific">Cecembia rubra</name>
    <dbReference type="NCBI Taxonomy" id="1485585"/>
    <lineage>
        <taxon>Bacteria</taxon>
        <taxon>Pseudomonadati</taxon>
        <taxon>Bacteroidota</taxon>
        <taxon>Cytophagia</taxon>
        <taxon>Cytophagales</taxon>
        <taxon>Cyclobacteriaceae</taxon>
        <taxon>Cecembia</taxon>
    </lineage>
</organism>
<evidence type="ECO:0000256" key="4">
    <source>
        <dbReference type="ARBA" id="ARBA00022801"/>
    </source>
</evidence>
<evidence type="ECO:0000256" key="9">
    <source>
        <dbReference type="ARBA" id="ARBA00023204"/>
    </source>
</evidence>
<reference evidence="17 18" key="1">
    <citation type="submission" date="2018-03" db="EMBL/GenBank/DDBJ databases">
        <title>Genomic Encyclopedia of Archaeal and Bacterial Type Strains, Phase II (KMG-II): from individual species to whole genera.</title>
        <authorList>
            <person name="Goeker M."/>
        </authorList>
    </citation>
    <scope>NUCLEOTIDE SEQUENCE [LARGE SCALE GENOMIC DNA]</scope>
    <source>
        <strain evidence="17 18">DSM 28057</strain>
    </source>
</reference>
<keyword evidence="9" id="KW-0234">DNA repair</keyword>
<dbReference type="GO" id="GO:0004527">
    <property type="term" value="F:exonuclease activity"/>
    <property type="evidence" value="ECO:0007669"/>
    <property type="project" value="UniProtKB-KW"/>
</dbReference>
<dbReference type="OrthoDB" id="9810135at2"/>
<feature type="domain" description="UvrD-like helicase C-terminal" evidence="16">
    <location>
        <begin position="466"/>
        <end position="754"/>
    </location>
</feature>
<evidence type="ECO:0000313" key="18">
    <source>
        <dbReference type="Proteomes" id="UP000240708"/>
    </source>
</evidence>
<keyword evidence="10" id="KW-0413">Isomerase</keyword>
<comment type="catalytic activity">
    <reaction evidence="11">
        <text>Couples ATP hydrolysis with the unwinding of duplex DNA by translocating in the 3'-5' direction.</text>
        <dbReference type="EC" id="5.6.2.4"/>
    </reaction>
</comment>
<dbReference type="Proteomes" id="UP000240708">
    <property type="component" value="Unassembled WGS sequence"/>
</dbReference>
<evidence type="ECO:0000256" key="3">
    <source>
        <dbReference type="ARBA" id="ARBA00022763"/>
    </source>
</evidence>
<evidence type="ECO:0000256" key="1">
    <source>
        <dbReference type="ARBA" id="ARBA00022722"/>
    </source>
</evidence>
<name>A0A2P8EEZ4_9BACT</name>
<comment type="catalytic activity">
    <reaction evidence="13">
        <text>ATP + H2O = ADP + phosphate + H(+)</text>
        <dbReference type="Rhea" id="RHEA:13065"/>
        <dbReference type="ChEBI" id="CHEBI:15377"/>
        <dbReference type="ChEBI" id="CHEBI:15378"/>
        <dbReference type="ChEBI" id="CHEBI:30616"/>
        <dbReference type="ChEBI" id="CHEBI:43474"/>
        <dbReference type="ChEBI" id="CHEBI:456216"/>
        <dbReference type="EC" id="5.6.2.4"/>
    </reaction>
</comment>
<proteinExistence type="predicted"/>
<evidence type="ECO:0000256" key="8">
    <source>
        <dbReference type="ARBA" id="ARBA00023125"/>
    </source>
</evidence>
<dbReference type="InterPro" id="IPR011604">
    <property type="entry name" value="PDDEXK-like_dom_sf"/>
</dbReference>
<dbReference type="EMBL" id="PYGF01000001">
    <property type="protein sequence ID" value="PSL08027.1"/>
    <property type="molecule type" value="Genomic_DNA"/>
</dbReference>
<evidence type="ECO:0000256" key="5">
    <source>
        <dbReference type="ARBA" id="ARBA00022806"/>
    </source>
</evidence>
<dbReference type="Gene3D" id="3.40.50.300">
    <property type="entry name" value="P-loop containing nucleotide triphosphate hydrolases"/>
    <property type="match status" value="3"/>
</dbReference>
<keyword evidence="7 14" id="KW-0067">ATP-binding</keyword>
<feature type="binding site" evidence="14">
    <location>
        <begin position="13"/>
        <end position="20"/>
    </location>
    <ligand>
        <name>ATP</name>
        <dbReference type="ChEBI" id="CHEBI:30616"/>
    </ligand>
</feature>
<dbReference type="Gene3D" id="3.90.320.10">
    <property type="match status" value="1"/>
</dbReference>
<evidence type="ECO:0000256" key="13">
    <source>
        <dbReference type="ARBA" id="ARBA00048988"/>
    </source>
</evidence>
<dbReference type="AlphaFoldDB" id="A0A2P8EEZ4"/>
<dbReference type="PANTHER" id="PTHR11070">
    <property type="entry name" value="UVRD / RECB / PCRA DNA HELICASE FAMILY MEMBER"/>
    <property type="match status" value="1"/>
</dbReference>
<dbReference type="GO" id="GO:0016887">
    <property type="term" value="F:ATP hydrolysis activity"/>
    <property type="evidence" value="ECO:0007669"/>
    <property type="project" value="RHEA"/>
</dbReference>
<dbReference type="GO" id="GO:0000725">
    <property type="term" value="P:recombinational repair"/>
    <property type="evidence" value="ECO:0007669"/>
    <property type="project" value="TreeGrafter"/>
</dbReference>
<keyword evidence="2 14" id="KW-0547">Nucleotide-binding</keyword>
<keyword evidence="3" id="KW-0227">DNA damage</keyword>
<dbReference type="GO" id="GO:0003677">
    <property type="term" value="F:DNA binding"/>
    <property type="evidence" value="ECO:0007669"/>
    <property type="project" value="UniProtKB-KW"/>
</dbReference>
<evidence type="ECO:0000256" key="2">
    <source>
        <dbReference type="ARBA" id="ARBA00022741"/>
    </source>
</evidence>